<protein>
    <submittedName>
        <fullName evidence="1">Uncharacterized protein</fullName>
    </submittedName>
</protein>
<dbReference type="AlphaFoldDB" id="A0A8H6NV67"/>
<proteinExistence type="predicted"/>
<reference evidence="1" key="1">
    <citation type="journal article" date="2020" name="Phytopathology">
        <title>Genome Sequence Resources of Colletotrichum truncatum, C. plurivorum, C. musicola, and C. sojae: Four Species Pathogenic to Soybean (Glycine max).</title>
        <authorList>
            <person name="Rogerio F."/>
            <person name="Boufleur T.R."/>
            <person name="Ciampi-Guillardi M."/>
            <person name="Sukno S.A."/>
            <person name="Thon M.R."/>
            <person name="Massola Junior N.S."/>
            <person name="Baroncelli R."/>
        </authorList>
    </citation>
    <scope>NUCLEOTIDE SEQUENCE</scope>
    <source>
        <strain evidence="1">LFN0074</strain>
    </source>
</reference>
<evidence type="ECO:0000313" key="2">
    <source>
        <dbReference type="Proteomes" id="UP000639643"/>
    </source>
</evidence>
<dbReference type="EMBL" id="WIGM01000047">
    <property type="protein sequence ID" value="KAF6843222.1"/>
    <property type="molecule type" value="Genomic_DNA"/>
</dbReference>
<gene>
    <name evidence="1" type="ORF">CMUS01_02333</name>
</gene>
<dbReference type="Proteomes" id="UP000639643">
    <property type="component" value="Unassembled WGS sequence"/>
</dbReference>
<evidence type="ECO:0000313" key="1">
    <source>
        <dbReference type="EMBL" id="KAF6843222.1"/>
    </source>
</evidence>
<name>A0A8H6NV67_9PEZI</name>
<organism evidence="1 2">
    <name type="scientific">Colletotrichum musicola</name>
    <dbReference type="NCBI Taxonomy" id="2175873"/>
    <lineage>
        <taxon>Eukaryota</taxon>
        <taxon>Fungi</taxon>
        <taxon>Dikarya</taxon>
        <taxon>Ascomycota</taxon>
        <taxon>Pezizomycotina</taxon>
        <taxon>Sordariomycetes</taxon>
        <taxon>Hypocreomycetidae</taxon>
        <taxon>Glomerellales</taxon>
        <taxon>Glomerellaceae</taxon>
        <taxon>Colletotrichum</taxon>
        <taxon>Colletotrichum orchidearum species complex</taxon>
    </lineage>
</organism>
<sequence length="198" mass="21487">MNHWRLDATQYDTSSIRCFVGCAGRTKIPTLKSSIEPPSAAFSLSTPTFRPCRPPATLPPSSISRGEDRVLHTAIPVPLRLRLTLALGRSLPKHKKWQRPDVKLPKIGNNTPKCGSMQLTAVMTDPIMAPRLFPGTDLRDCMTAVLGTHPIGSSGLEAPVPPTSSCLLTTQPTIAHGEPSNVHGTWVFRLLVLSRLPS</sequence>
<keyword evidence="2" id="KW-1185">Reference proteome</keyword>
<accession>A0A8H6NV67</accession>
<comment type="caution">
    <text evidence="1">The sequence shown here is derived from an EMBL/GenBank/DDBJ whole genome shotgun (WGS) entry which is preliminary data.</text>
</comment>